<dbReference type="PANTHER" id="PTHR30237">
    <property type="entry name" value="MURAMOYLTETRAPEPTIDE CARBOXYPEPTIDASE"/>
    <property type="match status" value="1"/>
</dbReference>
<dbReference type="InterPro" id="IPR027478">
    <property type="entry name" value="LdcA_N"/>
</dbReference>
<reference evidence="9" key="1">
    <citation type="submission" date="2022-11" db="EMBL/GenBank/DDBJ databases">
        <title>Candidatus Alkanophaga archaea from heated hydrothermal vent sediment oxidize petroleum alkanes.</title>
        <authorList>
            <person name="Zehnle H."/>
            <person name="Laso-Perez R."/>
            <person name="Lipp J."/>
            <person name="Teske A."/>
            <person name="Wegener G."/>
        </authorList>
    </citation>
    <scope>NUCLEOTIDE SEQUENCE</scope>
    <source>
        <strain evidence="9">MCA70</strain>
    </source>
</reference>
<comment type="similarity">
    <text evidence="1">Belongs to the peptidase S66 family.</text>
</comment>
<organism evidence="9 10">
    <name type="scientific">Candidatus Thermodesulfobacterium syntrophicum</name>
    <dbReference type="NCBI Taxonomy" id="3060442"/>
    <lineage>
        <taxon>Bacteria</taxon>
        <taxon>Pseudomonadati</taxon>
        <taxon>Thermodesulfobacteriota</taxon>
        <taxon>Thermodesulfobacteria</taxon>
        <taxon>Thermodesulfobacteriales</taxon>
        <taxon>Thermodesulfobacteriaceae</taxon>
        <taxon>Thermodesulfobacterium</taxon>
    </lineage>
</organism>
<evidence type="ECO:0000256" key="5">
    <source>
        <dbReference type="ARBA" id="ARBA00022825"/>
    </source>
</evidence>
<sequence length="286" mass="32677">MEKEIKIALFSPASSPSVRKYQKGIKILKKNGISFESFVEVSESLPSLKARLLYKLITSREYKFIWSARGGFGSIKLIPYLEKIFVQNEKRDIFSTLIGFSDITALHLYFYKKFKKPGIHAPMIVNLSDLSESAFEYLLEVIFKNKEIVLEGKTYQEGEAEGILLGGNLTTLASLCGTPYLPFEKSLILVIEDINEKEYRLERAFLQTVFTIGIENIKGIVVGNLGKVDPLKFLKRVEEFLPKKIPIGYAFPLGHVRDNFPFIIGQKTYLVVEDKKTRLFQKNFLL</sequence>
<dbReference type="InterPro" id="IPR040449">
    <property type="entry name" value="Peptidase_S66_N"/>
</dbReference>
<dbReference type="Gene3D" id="3.40.50.10740">
    <property type="entry name" value="Class I glutamine amidotransferase-like"/>
    <property type="match status" value="1"/>
</dbReference>
<evidence type="ECO:0000256" key="6">
    <source>
        <dbReference type="PIRSR" id="PIRSR028757-1"/>
    </source>
</evidence>
<feature type="domain" description="LD-carboxypeptidase C-terminal" evidence="8">
    <location>
        <begin position="161"/>
        <end position="268"/>
    </location>
</feature>
<dbReference type="InterPro" id="IPR003507">
    <property type="entry name" value="S66_fam"/>
</dbReference>
<keyword evidence="2 9" id="KW-0121">Carboxypeptidase</keyword>
<dbReference type="GO" id="GO:0006508">
    <property type="term" value="P:proteolysis"/>
    <property type="evidence" value="ECO:0007669"/>
    <property type="project" value="UniProtKB-KW"/>
</dbReference>
<dbReference type="GO" id="GO:0008236">
    <property type="term" value="F:serine-type peptidase activity"/>
    <property type="evidence" value="ECO:0007669"/>
    <property type="project" value="UniProtKB-KW"/>
</dbReference>
<dbReference type="GO" id="GO:0004180">
    <property type="term" value="F:carboxypeptidase activity"/>
    <property type="evidence" value="ECO:0007669"/>
    <property type="project" value="UniProtKB-KW"/>
</dbReference>
<dbReference type="CDD" id="cd07025">
    <property type="entry name" value="Peptidase_S66"/>
    <property type="match status" value="1"/>
</dbReference>
<dbReference type="AlphaFoldDB" id="A0AAE3TG77"/>
<dbReference type="PIRSF" id="PIRSF028757">
    <property type="entry name" value="LD-carboxypeptidase"/>
    <property type="match status" value="1"/>
</dbReference>
<dbReference type="InterPro" id="IPR040921">
    <property type="entry name" value="Peptidase_S66C"/>
</dbReference>
<evidence type="ECO:0000313" key="9">
    <source>
        <dbReference type="EMBL" id="MDF2954299.1"/>
    </source>
</evidence>
<evidence type="ECO:0000259" key="7">
    <source>
        <dbReference type="Pfam" id="PF02016"/>
    </source>
</evidence>
<keyword evidence="3" id="KW-0645">Protease</keyword>
<proteinExistence type="inferred from homology"/>
<evidence type="ECO:0000313" key="10">
    <source>
        <dbReference type="Proteomes" id="UP001144110"/>
    </source>
</evidence>
<feature type="active site" description="Charge relay system" evidence="6">
    <location>
        <position position="192"/>
    </location>
</feature>
<protein>
    <submittedName>
        <fullName evidence="9">Muramoyltetrapeptide carboxypeptidase LdcA</fullName>
    </submittedName>
</protein>
<dbReference type="SUPFAM" id="SSF52317">
    <property type="entry name" value="Class I glutamine amidotransferase-like"/>
    <property type="match status" value="1"/>
</dbReference>
<keyword evidence="4" id="KW-0378">Hydrolase</keyword>
<gene>
    <name evidence="9" type="ORF">OD816_001544</name>
</gene>
<dbReference type="Proteomes" id="UP001144110">
    <property type="component" value="Unassembled WGS sequence"/>
</dbReference>
<name>A0AAE3TG77_9BACT</name>
<feature type="active site" description="Nucleophile" evidence="6">
    <location>
        <position position="101"/>
    </location>
</feature>
<comment type="caution">
    <text evidence="9">The sequence shown here is derived from an EMBL/GenBank/DDBJ whole genome shotgun (WGS) entry which is preliminary data.</text>
</comment>
<evidence type="ECO:0000256" key="4">
    <source>
        <dbReference type="ARBA" id="ARBA00022801"/>
    </source>
</evidence>
<feature type="active site" description="Charge relay system" evidence="6">
    <location>
        <position position="255"/>
    </location>
</feature>
<dbReference type="EMBL" id="JAPHEG010000009">
    <property type="protein sequence ID" value="MDF2954299.1"/>
    <property type="molecule type" value="Genomic_DNA"/>
</dbReference>
<dbReference type="PANTHER" id="PTHR30237:SF2">
    <property type="entry name" value="MUREIN TETRAPEPTIDE CARBOXYPEPTIDASE"/>
    <property type="match status" value="1"/>
</dbReference>
<dbReference type="Gene3D" id="3.50.30.60">
    <property type="entry name" value="LD-carboxypeptidase A C-terminal domain-like"/>
    <property type="match status" value="1"/>
</dbReference>
<dbReference type="InterPro" id="IPR027461">
    <property type="entry name" value="Carboxypeptidase_A_C_sf"/>
</dbReference>
<dbReference type="SUPFAM" id="SSF141986">
    <property type="entry name" value="LD-carboxypeptidase A C-terminal domain-like"/>
    <property type="match status" value="1"/>
</dbReference>
<evidence type="ECO:0000256" key="3">
    <source>
        <dbReference type="ARBA" id="ARBA00022670"/>
    </source>
</evidence>
<evidence type="ECO:0000256" key="2">
    <source>
        <dbReference type="ARBA" id="ARBA00022645"/>
    </source>
</evidence>
<accession>A0AAE3TG77</accession>
<dbReference type="Pfam" id="PF17676">
    <property type="entry name" value="Peptidase_S66C"/>
    <property type="match status" value="1"/>
</dbReference>
<feature type="domain" description="LD-carboxypeptidase N-terminal" evidence="7">
    <location>
        <begin position="7"/>
        <end position="120"/>
    </location>
</feature>
<evidence type="ECO:0000259" key="8">
    <source>
        <dbReference type="Pfam" id="PF17676"/>
    </source>
</evidence>
<dbReference type="InterPro" id="IPR029062">
    <property type="entry name" value="Class_I_gatase-like"/>
</dbReference>
<evidence type="ECO:0000256" key="1">
    <source>
        <dbReference type="ARBA" id="ARBA00010233"/>
    </source>
</evidence>
<dbReference type="Pfam" id="PF02016">
    <property type="entry name" value="Peptidase_S66"/>
    <property type="match status" value="1"/>
</dbReference>
<keyword evidence="5" id="KW-0720">Serine protease</keyword>